<reference evidence="3 4" key="1">
    <citation type="journal article" date="2016" name="Nat. Commun.">
        <title>Thousands of microbial genomes shed light on interconnected biogeochemical processes in an aquifer system.</title>
        <authorList>
            <person name="Anantharaman K."/>
            <person name="Brown C.T."/>
            <person name="Hug L.A."/>
            <person name="Sharon I."/>
            <person name="Castelle C.J."/>
            <person name="Probst A.J."/>
            <person name="Thomas B.C."/>
            <person name="Singh A."/>
            <person name="Wilkins M.J."/>
            <person name="Karaoz U."/>
            <person name="Brodie E.L."/>
            <person name="Williams K.H."/>
            <person name="Hubbard S.S."/>
            <person name="Banfield J.F."/>
        </authorList>
    </citation>
    <scope>NUCLEOTIDE SEQUENCE [LARGE SCALE GENOMIC DNA]</scope>
</reference>
<keyword evidence="1" id="KW-0479">Metal-binding</keyword>
<gene>
    <name evidence="3" type="ORF">A3D51_03785</name>
</gene>
<protein>
    <recommendedName>
        <fullName evidence="2">SWIM-type domain-containing protein</fullName>
    </recommendedName>
</protein>
<organism evidence="3 4">
    <name type="scientific">Candidatus Yonathbacteria bacterium RIFCSPHIGHO2_02_FULL_44_14</name>
    <dbReference type="NCBI Taxonomy" id="1802724"/>
    <lineage>
        <taxon>Bacteria</taxon>
        <taxon>Candidatus Yonathiibacteriota</taxon>
    </lineage>
</organism>
<evidence type="ECO:0000313" key="4">
    <source>
        <dbReference type="Proteomes" id="UP000179118"/>
    </source>
</evidence>
<keyword evidence="1" id="KW-0863">Zinc-finger</keyword>
<dbReference type="AlphaFoldDB" id="A0A1G2SA91"/>
<evidence type="ECO:0000313" key="3">
    <source>
        <dbReference type="EMBL" id="OHA81967.1"/>
    </source>
</evidence>
<name>A0A1G2SA91_9BACT</name>
<evidence type="ECO:0000259" key="2">
    <source>
        <dbReference type="PROSITE" id="PS50966"/>
    </source>
</evidence>
<dbReference type="Proteomes" id="UP000179118">
    <property type="component" value="Unassembled WGS sequence"/>
</dbReference>
<dbReference type="GO" id="GO:0008270">
    <property type="term" value="F:zinc ion binding"/>
    <property type="evidence" value="ECO:0007669"/>
    <property type="project" value="UniProtKB-KW"/>
</dbReference>
<accession>A0A1G2SA91</accession>
<evidence type="ECO:0000256" key="1">
    <source>
        <dbReference type="PROSITE-ProRule" id="PRU00325"/>
    </source>
</evidence>
<dbReference type="PROSITE" id="PS50966">
    <property type="entry name" value="ZF_SWIM"/>
    <property type="match status" value="1"/>
</dbReference>
<sequence>MAFAFSRLIISESNIITCKDAFELSKEKSFRIERLGNASCIGEVSSYSIWLGFKRGVPAWKCSCEKIKEPCVHAIALSLIWDRTRSVSDPDEENVAYLTRNHSD</sequence>
<comment type="caution">
    <text evidence="3">The sequence shown here is derived from an EMBL/GenBank/DDBJ whole genome shotgun (WGS) entry which is preliminary data.</text>
</comment>
<dbReference type="EMBL" id="MHUT01000002">
    <property type="protein sequence ID" value="OHA81967.1"/>
    <property type="molecule type" value="Genomic_DNA"/>
</dbReference>
<dbReference type="Pfam" id="PF04434">
    <property type="entry name" value="SWIM"/>
    <property type="match status" value="1"/>
</dbReference>
<keyword evidence="1" id="KW-0862">Zinc</keyword>
<proteinExistence type="predicted"/>
<dbReference type="InterPro" id="IPR007527">
    <property type="entry name" value="Znf_SWIM"/>
</dbReference>
<feature type="domain" description="SWIM-type" evidence="2">
    <location>
        <begin position="47"/>
        <end position="82"/>
    </location>
</feature>